<dbReference type="Proteomes" id="UP001152321">
    <property type="component" value="Unassembled WGS sequence"/>
</dbReference>
<dbReference type="RefSeq" id="WP_277579358.1">
    <property type="nucleotide sequence ID" value="NZ_JANRMI010000005.1"/>
</dbReference>
<evidence type="ECO:0000256" key="2">
    <source>
        <dbReference type="SAM" id="SignalP"/>
    </source>
</evidence>
<name>A0ABT6DLX0_9BACT</name>
<proteinExistence type="predicted"/>
<feature type="chain" id="PRO_5046626594" description="Bdellovibrio beta-sandwich domain-containing protein" evidence="2">
    <location>
        <begin position="26"/>
        <end position="535"/>
    </location>
</feature>
<evidence type="ECO:0000256" key="1">
    <source>
        <dbReference type="SAM" id="MobiDB-lite"/>
    </source>
</evidence>
<comment type="caution">
    <text evidence="3">The sequence shown here is derived from an EMBL/GenBank/DDBJ whole genome shotgun (WGS) entry which is preliminary data.</text>
</comment>
<evidence type="ECO:0000313" key="4">
    <source>
        <dbReference type="Proteomes" id="UP001152321"/>
    </source>
</evidence>
<feature type="region of interest" description="Disordered" evidence="1">
    <location>
        <begin position="133"/>
        <end position="161"/>
    </location>
</feature>
<sequence length="535" mass="60615">MHHQSLLKRTGLTLLSVLVAVSAHAEPNENIQQTITRTASQGQLLQAKLVKNAYRQEPYQDTYTVQVPYDVTETYYVDVPYQDQEAYTDYEDYYSNDYICRDYTEYEQRCRTVRECDNAPNVGIERAAVDDVIGRPRDPGADPGPAPYPGNGGGGPIRPDPRPPICRDRQVCESVPVTRQRCGYEQVRHQRAVTKYRTVTKYRSEARTRTVTRYRNEERCCVTRYHDVFDHQWGLDVQVQFPQGTELNSAEVEKFKIELIGSEAAPDIRMTPVSTVFGYKVANKTVERGLVTITLEQVARYKDEDLREKSLQNFTAVPTPAGLMYKFIDNAIYPRVASRHQLEVQDAITHEVVTQSEMRPHLQSQVNGDLAVNWDYTRNYEVVLRVHREGMVLENGVVDFEIRQPLQMILDMSALKDENRILPGISGSAENARVLIADNTVPYSTVSTRYYVTLIRKTVLGKNAVIAEKGFSRTSLTAGSDGAFAIKIADFGAKSSDIKSYLKSGSKVQVVVQVDRVTSDGQKIQFWKSANVEIR</sequence>
<keyword evidence="2" id="KW-0732">Signal</keyword>
<dbReference type="EMBL" id="JANRMI010000005">
    <property type="protein sequence ID" value="MDG0817882.1"/>
    <property type="molecule type" value="Genomic_DNA"/>
</dbReference>
<reference evidence="3" key="1">
    <citation type="submission" date="2022-08" db="EMBL/GenBank/DDBJ databases">
        <title>Novel Bdellovibrio Species Isolated from Svalbard: Designation Bdellovibrio svalbardensis.</title>
        <authorList>
            <person name="Mitchell R.J."/>
            <person name="Choi S.Y."/>
        </authorList>
    </citation>
    <scope>NUCLEOTIDE SEQUENCE</scope>
    <source>
        <strain evidence="3">PAP01</strain>
    </source>
</reference>
<organism evidence="3 4">
    <name type="scientific">Bdellovibrio svalbardensis</name>
    <dbReference type="NCBI Taxonomy" id="2972972"/>
    <lineage>
        <taxon>Bacteria</taxon>
        <taxon>Pseudomonadati</taxon>
        <taxon>Bdellovibrionota</taxon>
        <taxon>Bdellovibrionia</taxon>
        <taxon>Bdellovibrionales</taxon>
        <taxon>Pseudobdellovibrionaceae</taxon>
        <taxon>Bdellovibrio</taxon>
    </lineage>
</organism>
<gene>
    <name evidence="3" type="ORF">NWE73_15985</name>
</gene>
<evidence type="ECO:0008006" key="5">
    <source>
        <dbReference type="Google" id="ProtNLM"/>
    </source>
</evidence>
<feature type="signal peptide" evidence="2">
    <location>
        <begin position="1"/>
        <end position="25"/>
    </location>
</feature>
<evidence type="ECO:0000313" key="3">
    <source>
        <dbReference type="EMBL" id="MDG0817882.1"/>
    </source>
</evidence>
<accession>A0ABT6DLX0</accession>
<protein>
    <recommendedName>
        <fullName evidence="5">Bdellovibrio beta-sandwich domain-containing protein</fullName>
    </recommendedName>
</protein>
<keyword evidence="4" id="KW-1185">Reference proteome</keyword>